<feature type="repeat" description="ANK" evidence="3">
    <location>
        <begin position="860"/>
        <end position="892"/>
    </location>
</feature>
<dbReference type="SUPFAM" id="SSF48403">
    <property type="entry name" value="Ankyrin repeat"/>
    <property type="match status" value="1"/>
</dbReference>
<feature type="region of interest" description="Disordered" evidence="4">
    <location>
        <begin position="50"/>
        <end position="140"/>
    </location>
</feature>
<evidence type="ECO:0000256" key="2">
    <source>
        <dbReference type="ARBA" id="ARBA00023043"/>
    </source>
</evidence>
<dbReference type="EMBL" id="LSYV01000004">
    <property type="protein sequence ID" value="KXZ55024.1"/>
    <property type="molecule type" value="Genomic_DNA"/>
</dbReference>
<keyword evidence="1" id="KW-0677">Repeat</keyword>
<evidence type="ECO:0000256" key="1">
    <source>
        <dbReference type="ARBA" id="ARBA00022737"/>
    </source>
</evidence>
<dbReference type="PROSITE" id="PS50297">
    <property type="entry name" value="ANK_REP_REGION"/>
    <property type="match status" value="5"/>
</dbReference>
<evidence type="ECO:0000256" key="4">
    <source>
        <dbReference type="SAM" id="MobiDB-lite"/>
    </source>
</evidence>
<dbReference type="PANTHER" id="PTHR24171:SF10">
    <property type="entry name" value="ANKYRIN REPEAT DOMAIN-CONTAINING PROTEIN 29-LIKE"/>
    <property type="match status" value="1"/>
</dbReference>
<dbReference type="Proteomes" id="UP000075714">
    <property type="component" value="Unassembled WGS sequence"/>
</dbReference>
<dbReference type="Gene3D" id="1.25.40.20">
    <property type="entry name" value="Ankyrin repeat-containing domain"/>
    <property type="match status" value="4"/>
</dbReference>
<feature type="region of interest" description="Disordered" evidence="4">
    <location>
        <begin position="238"/>
        <end position="264"/>
    </location>
</feature>
<feature type="repeat" description="ANK" evidence="3">
    <location>
        <begin position="893"/>
        <end position="925"/>
    </location>
</feature>
<evidence type="ECO:0000313" key="5">
    <source>
        <dbReference type="EMBL" id="KXZ55024.1"/>
    </source>
</evidence>
<dbReference type="InterPro" id="IPR036770">
    <property type="entry name" value="Ankyrin_rpt-contain_sf"/>
</dbReference>
<dbReference type="OrthoDB" id="545630at2759"/>
<dbReference type="InterPro" id="IPR002110">
    <property type="entry name" value="Ankyrin_rpt"/>
</dbReference>
<comment type="caution">
    <text evidence="5">The sequence shown here is derived from an EMBL/GenBank/DDBJ whole genome shotgun (WGS) entry which is preliminary data.</text>
</comment>
<dbReference type="AlphaFoldDB" id="A0A150GZ11"/>
<keyword evidence="6" id="KW-1185">Reference proteome</keyword>
<organism evidence="5 6">
    <name type="scientific">Gonium pectorale</name>
    <name type="common">Green alga</name>
    <dbReference type="NCBI Taxonomy" id="33097"/>
    <lineage>
        <taxon>Eukaryota</taxon>
        <taxon>Viridiplantae</taxon>
        <taxon>Chlorophyta</taxon>
        <taxon>core chlorophytes</taxon>
        <taxon>Chlorophyceae</taxon>
        <taxon>CS clade</taxon>
        <taxon>Chlamydomonadales</taxon>
        <taxon>Volvocaceae</taxon>
        <taxon>Gonium</taxon>
    </lineage>
</organism>
<feature type="repeat" description="ANK" evidence="3">
    <location>
        <begin position="827"/>
        <end position="853"/>
    </location>
</feature>
<feature type="repeat" description="ANK" evidence="3">
    <location>
        <begin position="773"/>
        <end position="805"/>
    </location>
</feature>
<protein>
    <submittedName>
        <fullName evidence="5">Uncharacterized protein</fullName>
    </submittedName>
</protein>
<dbReference type="Pfam" id="PF12796">
    <property type="entry name" value="Ank_2"/>
    <property type="match status" value="2"/>
</dbReference>
<dbReference type="STRING" id="33097.A0A150GZ11"/>
<feature type="repeat" description="ANK" evidence="3">
    <location>
        <begin position="740"/>
        <end position="772"/>
    </location>
</feature>
<evidence type="ECO:0000313" key="6">
    <source>
        <dbReference type="Proteomes" id="UP000075714"/>
    </source>
</evidence>
<name>A0A150GZ11_GONPE</name>
<reference evidence="6" key="1">
    <citation type="journal article" date="2016" name="Nat. Commun.">
        <title>The Gonium pectorale genome demonstrates co-option of cell cycle regulation during the evolution of multicellularity.</title>
        <authorList>
            <person name="Hanschen E.R."/>
            <person name="Marriage T.N."/>
            <person name="Ferris P.J."/>
            <person name="Hamaji T."/>
            <person name="Toyoda A."/>
            <person name="Fujiyama A."/>
            <person name="Neme R."/>
            <person name="Noguchi H."/>
            <person name="Minakuchi Y."/>
            <person name="Suzuki M."/>
            <person name="Kawai-Toyooka H."/>
            <person name="Smith D.R."/>
            <person name="Sparks H."/>
            <person name="Anderson J."/>
            <person name="Bakaric R."/>
            <person name="Luria V."/>
            <person name="Karger A."/>
            <person name="Kirschner M.W."/>
            <person name="Durand P.M."/>
            <person name="Michod R.E."/>
            <person name="Nozaki H."/>
            <person name="Olson B.J."/>
        </authorList>
    </citation>
    <scope>NUCLEOTIDE SEQUENCE [LARGE SCALE GENOMIC DNA]</scope>
    <source>
        <strain evidence="6">NIES-2863</strain>
    </source>
</reference>
<dbReference type="SMART" id="SM00248">
    <property type="entry name" value="ANK"/>
    <property type="match status" value="6"/>
</dbReference>
<accession>A0A150GZ11</accession>
<dbReference type="PANTHER" id="PTHR24171">
    <property type="entry name" value="ANKYRIN REPEAT DOMAIN-CONTAINING PROTEIN 39-RELATED"/>
    <property type="match status" value="1"/>
</dbReference>
<keyword evidence="2 3" id="KW-0040">ANK repeat</keyword>
<proteinExistence type="predicted"/>
<sequence>MNERSQVPVAEAYDSRQLEADTARLRKQLEEVMANHARNLEATAVAERKRLDEAATAERRRQDEEAAARRRELDEAAAAERRRLDGEAEAARGRREEEAEAGLRHREEEAAAARKQADEEVAAARKQADGDAEARRLRQDEEAAVARKRLDEEAAAERRLLDEAAAAERKRLDEVAAAERRHLGAAADIAGALFGPVGPGADAAGRPLASRESTGGALDEEAAVARWRQLDEEAAAQRRMLDEEAAATRRRLDEAAATERRRLDEEAAAERKRLAEAAEAALNAVRQDAGSAASNRAAPPAAVLGEGAAAAAVAAQEVAVLPQQLDTAGDAAVVVVQAAPVLVPAAAAPAAPPAARGEPLQLPGGLKTADEDLLARIPAGGTSLEQLPESIADLHDGMPAALRTAPMRLLRVEAVLAWPNIKVYEEVDVESEAVEMPYGSVTDDVWDSTIILSWRWNATKPAEYQPGFSPMSDLQYGELSAVLRRAHALGIQHVWIDWCCVPQYKSDPMVEVLRSKVYYARARAMAVVPTFHPIPADGIVRLLLVKASRVVRRHAGSSPVAVVVAGLLDSILSKEQVAGREYFSRVWTLAERMARFGRPEHLSNWLSLEAWLGMLVDALLKSTDDRKASAIYKRILGSKAGEMLDSILDPLQEAVRTGSMLVSEGLDERLAELFELADLVRVAGGTRKHLMGMATKLGLVKMVEADPSDRKLLDAAAADELTGVLEALGEGANPDAPEVDGKTALYYAAEKNNADAARALLEAGASTQIKTSNAETPLFAAAANNSIEVARLLLAAGAEVDSVGKGHEEMAKLLMHSGANKEALNEANYTPLAEAVKHGRDAVVRVMVDAGADKSYKWSNKWTLLHEAAQKGHEGVVKMLLSLGLNKDQQNNGGFTPLHIAARNNHPAVVNVLLEAGANAELVTSDGNNTALAEAALEDAPDAAKTQWRALHLAAHFNAYNAAKALIELGANKYAQTEKHSTPYQVAKTERIKSLLPRPESSGFFGLF</sequence>
<dbReference type="PROSITE" id="PS50088">
    <property type="entry name" value="ANK_REPEAT"/>
    <property type="match status" value="5"/>
</dbReference>
<evidence type="ECO:0000256" key="3">
    <source>
        <dbReference type="PROSITE-ProRule" id="PRU00023"/>
    </source>
</evidence>
<gene>
    <name evidence="5" type="ORF">GPECTOR_3g186</name>
</gene>